<protein>
    <submittedName>
        <fullName evidence="1">Uncharacterized protein</fullName>
    </submittedName>
</protein>
<sequence length="484" mass="56549">MNTNKAIISTLSEEDCTQFISYLKQKNRRGDTKNIQLFKQLVKGTSEELDIKLYGKPSKNALHALSKRLTDSLIDFTANKSFAGETSEELEILKLLLASRIFFEHKKHKIAFKTLEKAEQKARNLDVYSILTEVYHTKIQYAHLSTTLSLSEISKEATINLQNFTKEQKLNLAYATITNEFLHTKEKSVLSIIEVAFSEYEIEINETLTYKSLFQLLKVVTKAATIKSDYYSLTPLLNEVASILEKKKALANKNLYYHIQLLNLLAYAYFRNKDFTTSKEFLSILKTQLEKGYRNQFIAKATVLEALLENYTGNAQQAISVLKNRKDQSLDGLLTLTMCHFQQTEFKEAYSVLRTLQHSDAWYEKKVGLLWILKKNLIEILLLIELDKLELVLSRLQSFKRTYHKRLQEIEENRVLNFITLITKYYENPKLVTHEAFINEVEASFDWKPYEEEDVFVMSFYAWLKAKMERRDMYEVTLELVKKK</sequence>
<name>A0ABU2YCB4_9FLAO</name>
<dbReference type="EMBL" id="JAVRHZ010000003">
    <property type="protein sequence ID" value="MDT0555826.1"/>
    <property type="molecule type" value="Genomic_DNA"/>
</dbReference>
<reference evidence="1 2" key="1">
    <citation type="submission" date="2023-09" db="EMBL/GenBank/DDBJ databases">
        <authorList>
            <person name="Rey-Velasco X."/>
        </authorList>
    </citation>
    <scope>NUCLEOTIDE SEQUENCE [LARGE SCALE GENOMIC DNA]</scope>
    <source>
        <strain evidence="1 2">W242</strain>
    </source>
</reference>
<dbReference type="RefSeq" id="WP_311332778.1">
    <property type="nucleotide sequence ID" value="NZ_JAVRHZ010000003.1"/>
</dbReference>
<evidence type="ECO:0000313" key="2">
    <source>
        <dbReference type="Proteomes" id="UP001254488"/>
    </source>
</evidence>
<keyword evidence="2" id="KW-1185">Reference proteome</keyword>
<organism evidence="1 2">
    <name type="scientific">Patiriisocius hiemis</name>
    <dbReference type="NCBI Taxonomy" id="3075604"/>
    <lineage>
        <taxon>Bacteria</taxon>
        <taxon>Pseudomonadati</taxon>
        <taxon>Bacteroidota</taxon>
        <taxon>Flavobacteriia</taxon>
        <taxon>Flavobacteriales</taxon>
        <taxon>Flavobacteriaceae</taxon>
        <taxon>Patiriisocius</taxon>
    </lineage>
</organism>
<proteinExistence type="predicted"/>
<gene>
    <name evidence="1" type="ORF">RM538_07420</name>
</gene>
<comment type="caution">
    <text evidence="1">The sequence shown here is derived from an EMBL/GenBank/DDBJ whole genome shotgun (WGS) entry which is preliminary data.</text>
</comment>
<accession>A0ABU2YCB4</accession>
<dbReference type="Proteomes" id="UP001254488">
    <property type="component" value="Unassembled WGS sequence"/>
</dbReference>
<evidence type="ECO:0000313" key="1">
    <source>
        <dbReference type="EMBL" id="MDT0555826.1"/>
    </source>
</evidence>